<reference evidence="9" key="1">
    <citation type="submission" date="2013-07" db="EMBL/GenBank/DDBJ databases">
        <title>The genome of Eucalyptus grandis.</title>
        <authorList>
            <person name="Schmutz J."/>
            <person name="Hayes R."/>
            <person name="Myburg A."/>
            <person name="Tuskan G."/>
            <person name="Grattapaglia D."/>
            <person name="Rokhsar D.S."/>
        </authorList>
    </citation>
    <scope>NUCLEOTIDE SEQUENCE</scope>
    <source>
        <tissue evidence="9">Leaf extractions</tissue>
    </source>
</reference>
<dbReference type="SUPFAM" id="SSF51445">
    <property type="entry name" value="(Trans)glycosidases"/>
    <property type="match status" value="1"/>
</dbReference>
<protein>
    <recommendedName>
        <fullName evidence="3">alpha-galactosidase</fullName>
        <ecNumber evidence="3">3.2.1.22</ecNumber>
    </recommendedName>
</protein>
<comment type="similarity">
    <text evidence="2">Belongs to the glycosyl hydrolase 27 family.</text>
</comment>
<keyword evidence="5" id="KW-0378">Hydrolase</keyword>
<dbReference type="STRING" id="71139.A0A059BGU4"/>
<dbReference type="Gene3D" id="2.60.40.1180">
    <property type="entry name" value="Golgi alpha-mannosidase II"/>
    <property type="match status" value="1"/>
</dbReference>
<feature type="domain" description="Alpha galactosidase C-terminal" evidence="8">
    <location>
        <begin position="52"/>
        <end position="126"/>
    </location>
</feature>
<organism evidence="9">
    <name type="scientific">Eucalyptus grandis</name>
    <name type="common">Flooded gum</name>
    <dbReference type="NCBI Taxonomy" id="71139"/>
    <lineage>
        <taxon>Eukaryota</taxon>
        <taxon>Viridiplantae</taxon>
        <taxon>Streptophyta</taxon>
        <taxon>Embryophyta</taxon>
        <taxon>Tracheophyta</taxon>
        <taxon>Spermatophyta</taxon>
        <taxon>Magnoliopsida</taxon>
        <taxon>eudicotyledons</taxon>
        <taxon>Gunneridae</taxon>
        <taxon>Pentapetalae</taxon>
        <taxon>rosids</taxon>
        <taxon>malvids</taxon>
        <taxon>Myrtales</taxon>
        <taxon>Myrtaceae</taxon>
        <taxon>Myrtoideae</taxon>
        <taxon>Eucalypteae</taxon>
        <taxon>Eucalyptus</taxon>
    </lineage>
</organism>
<dbReference type="InterPro" id="IPR002241">
    <property type="entry name" value="Glyco_hydro_27"/>
</dbReference>
<evidence type="ECO:0000256" key="4">
    <source>
        <dbReference type="ARBA" id="ARBA00022729"/>
    </source>
</evidence>
<evidence type="ECO:0000256" key="7">
    <source>
        <dbReference type="ARBA" id="ARBA00023295"/>
    </source>
</evidence>
<dbReference type="InterPro" id="IPR013780">
    <property type="entry name" value="Glyco_hydro_b"/>
</dbReference>
<dbReference type="OMA" id="TIDYINC"/>
<dbReference type="Gene3D" id="3.20.20.70">
    <property type="entry name" value="Aldolase class I"/>
    <property type="match status" value="1"/>
</dbReference>
<gene>
    <name evidence="9" type="ORF">EUGRSUZ_G02617</name>
</gene>
<evidence type="ECO:0000256" key="6">
    <source>
        <dbReference type="ARBA" id="ARBA00023157"/>
    </source>
</evidence>
<keyword evidence="7" id="KW-0326">Glycosidase</keyword>
<dbReference type="GO" id="GO:0004557">
    <property type="term" value="F:alpha-galactosidase activity"/>
    <property type="evidence" value="ECO:0007669"/>
    <property type="project" value="UniProtKB-EC"/>
</dbReference>
<keyword evidence="6" id="KW-1015">Disulfide bond</keyword>
<dbReference type="InParanoid" id="A0A059BGU4"/>
<dbReference type="FunFam" id="2.60.40.1180:FF:000008">
    <property type="entry name" value="Alpha-galactosidase"/>
    <property type="match status" value="1"/>
</dbReference>
<dbReference type="Pfam" id="PF17801">
    <property type="entry name" value="Melibiase_C"/>
    <property type="match status" value="1"/>
</dbReference>
<dbReference type="AlphaFoldDB" id="A0A059BGU4"/>
<sequence length="129" mass="14258">MLEVGNGNMTTEEYRCHFSLWSLAKLITLQAPLILGCDIRSVDNDTFELVSNKEVWSGPLSGNRVAVVLINRGLSTATVTAEWSDIGLNSSVIVDARDLWQHSTTTTIQYQVNATLDSHACKMYVLTPQ</sequence>
<dbReference type="EC" id="3.2.1.22" evidence="3"/>
<accession>A0A059BGU4</accession>
<proteinExistence type="inferred from homology"/>
<dbReference type="PANTHER" id="PTHR11452">
    <property type="entry name" value="ALPHA-GALACTOSIDASE/ALPHA-N-ACETYLGALACTOSAMINIDASE"/>
    <property type="match status" value="1"/>
</dbReference>
<name>A0A059BGU4_EUCGR</name>
<keyword evidence="4" id="KW-0732">Signal</keyword>
<evidence type="ECO:0000313" key="9">
    <source>
        <dbReference type="EMBL" id="KCW65111.1"/>
    </source>
</evidence>
<comment type="catalytic activity">
    <reaction evidence="1">
        <text>Hydrolysis of terminal, non-reducing alpha-D-galactose residues in alpha-D-galactosides, including galactose oligosaccharides, galactomannans and galactolipids.</text>
        <dbReference type="EC" id="3.2.1.22"/>
    </reaction>
</comment>
<evidence type="ECO:0000256" key="2">
    <source>
        <dbReference type="ARBA" id="ARBA00009743"/>
    </source>
</evidence>
<dbReference type="PANTHER" id="PTHR11452:SF33">
    <property type="entry name" value="ALPHA-GALACTOSIDASE 2"/>
    <property type="match status" value="1"/>
</dbReference>
<dbReference type="EMBL" id="KK198759">
    <property type="protein sequence ID" value="KCW65111.1"/>
    <property type="molecule type" value="Genomic_DNA"/>
</dbReference>
<dbReference type="InterPro" id="IPR013785">
    <property type="entry name" value="Aldolase_TIM"/>
</dbReference>
<dbReference type="GO" id="GO:0005975">
    <property type="term" value="P:carbohydrate metabolic process"/>
    <property type="evidence" value="ECO:0007669"/>
    <property type="project" value="InterPro"/>
</dbReference>
<dbReference type="SUPFAM" id="SSF51011">
    <property type="entry name" value="Glycosyl hydrolase domain"/>
    <property type="match status" value="1"/>
</dbReference>
<dbReference type="InterPro" id="IPR017853">
    <property type="entry name" value="GH"/>
</dbReference>
<evidence type="ECO:0000259" key="8">
    <source>
        <dbReference type="Pfam" id="PF17801"/>
    </source>
</evidence>
<dbReference type="InterPro" id="IPR041233">
    <property type="entry name" value="Melibiase_C"/>
</dbReference>
<evidence type="ECO:0000256" key="3">
    <source>
        <dbReference type="ARBA" id="ARBA00012755"/>
    </source>
</evidence>
<dbReference type="Gramene" id="KCW65111">
    <property type="protein sequence ID" value="KCW65111"/>
    <property type="gene ID" value="EUGRSUZ_G02617"/>
</dbReference>
<evidence type="ECO:0000256" key="1">
    <source>
        <dbReference type="ARBA" id="ARBA00001255"/>
    </source>
</evidence>
<evidence type="ECO:0000256" key="5">
    <source>
        <dbReference type="ARBA" id="ARBA00022801"/>
    </source>
</evidence>